<dbReference type="EMBL" id="VSSQ01005105">
    <property type="protein sequence ID" value="MPM27866.1"/>
    <property type="molecule type" value="Genomic_DNA"/>
</dbReference>
<protein>
    <submittedName>
        <fullName evidence="2">Uncharacterized protein</fullName>
    </submittedName>
</protein>
<reference evidence="2" key="1">
    <citation type="submission" date="2019-08" db="EMBL/GenBank/DDBJ databases">
        <authorList>
            <person name="Kucharzyk K."/>
            <person name="Murdoch R.W."/>
            <person name="Higgins S."/>
            <person name="Loffler F."/>
        </authorList>
    </citation>
    <scope>NUCLEOTIDE SEQUENCE</scope>
</reference>
<evidence type="ECO:0000313" key="2">
    <source>
        <dbReference type="EMBL" id="MPM27866.1"/>
    </source>
</evidence>
<comment type="caution">
    <text evidence="2">The sequence shown here is derived from an EMBL/GenBank/DDBJ whole genome shotgun (WGS) entry which is preliminary data.</text>
</comment>
<name>A0A644YH95_9ZZZZ</name>
<accession>A0A644YH95</accession>
<proteinExistence type="predicted"/>
<feature type="region of interest" description="Disordered" evidence="1">
    <location>
        <begin position="488"/>
        <end position="510"/>
    </location>
</feature>
<gene>
    <name evidence="2" type="ORF">SDC9_74381</name>
</gene>
<dbReference type="AlphaFoldDB" id="A0A644YH95"/>
<evidence type="ECO:0000256" key="1">
    <source>
        <dbReference type="SAM" id="MobiDB-lite"/>
    </source>
</evidence>
<feature type="region of interest" description="Disordered" evidence="1">
    <location>
        <begin position="396"/>
        <end position="419"/>
    </location>
</feature>
<sequence length="510" mass="54360">MHRPICHGGGTRLAVAAIQFSVKASTTAGDFAKQRPGKLPGRDAGAVLRKTVGDTGNAGDQNAMVVYVLVNGPGPHRLCKLRAEVYAHALGTMFPFGGTLQRNLIAVLSGSCSRPAQQKLLLQILGAEAGEFHPQDCRHVRYPIGKQVAGREVLRGKIMRTQSAVVVRETHDNHRVQLVEGAAGLVSVLPRICKTAGAIGALGNRGRMARAAYVAVFIRPAKVPAATFKAAVHIAGQSGSSPAVHVIPVSAKIEIGHRIPGDQLAVFIDVLVKEAGVDIFGHGVGKTQLCPPTCADGAFTLNPAAACGCVGAADHRCQNAQRRRQKRRGGGGPLPAQNIFHPGLRVVLHKGQGAGSGKVPSGGEGDQRQAVGLFHLRPHFPQDRLVAAHLHIPTEQKVAQPDRRIPPVDRQNPKPQQLPPVIQTAKVGPFVKQDVSEFLRLHVKGHIDFWLETAQHEGRLQPVALEDAALQKYPLPYASADAKIRDDCPDQHCGQSHGPDHRQNFHGGGA</sequence>
<organism evidence="2">
    <name type="scientific">bioreactor metagenome</name>
    <dbReference type="NCBI Taxonomy" id="1076179"/>
    <lineage>
        <taxon>unclassified sequences</taxon>
        <taxon>metagenomes</taxon>
        <taxon>ecological metagenomes</taxon>
    </lineage>
</organism>